<comment type="similarity">
    <text evidence="7">Belongs to the binding-protein-dependent transport system permease family.</text>
</comment>
<evidence type="ECO:0000313" key="10">
    <source>
        <dbReference type="EMBL" id="MFC0565465.1"/>
    </source>
</evidence>
<keyword evidence="3" id="KW-1003">Cell membrane</keyword>
<feature type="transmembrane region" description="Helical" evidence="7">
    <location>
        <begin position="98"/>
        <end position="121"/>
    </location>
</feature>
<comment type="subcellular location">
    <subcellularLocation>
        <location evidence="1 7">Cell membrane</location>
        <topology evidence="1 7">Multi-pass membrane protein</topology>
    </subcellularLocation>
</comment>
<organism evidence="10 11">
    <name type="scientific">Plantactinospora siamensis</name>
    <dbReference type="NCBI Taxonomy" id="555372"/>
    <lineage>
        <taxon>Bacteria</taxon>
        <taxon>Bacillati</taxon>
        <taxon>Actinomycetota</taxon>
        <taxon>Actinomycetes</taxon>
        <taxon>Micromonosporales</taxon>
        <taxon>Micromonosporaceae</taxon>
        <taxon>Plantactinospora</taxon>
    </lineage>
</organism>
<dbReference type="PANTHER" id="PTHR43744:SF12">
    <property type="entry name" value="ABC TRANSPORTER PERMEASE PROTEIN MG189-RELATED"/>
    <property type="match status" value="1"/>
</dbReference>
<evidence type="ECO:0000256" key="4">
    <source>
        <dbReference type="ARBA" id="ARBA00022692"/>
    </source>
</evidence>
<keyword evidence="5 7" id="KW-1133">Transmembrane helix</keyword>
<feature type="region of interest" description="Disordered" evidence="8">
    <location>
        <begin position="1"/>
        <end position="23"/>
    </location>
</feature>
<keyword evidence="6 7" id="KW-0472">Membrane</keyword>
<keyword evidence="11" id="KW-1185">Reference proteome</keyword>
<feature type="transmembrane region" description="Helical" evidence="7">
    <location>
        <begin position="128"/>
        <end position="150"/>
    </location>
</feature>
<protein>
    <submittedName>
        <fullName evidence="10">Carbohydrate ABC transporter permease</fullName>
    </submittedName>
</protein>
<dbReference type="PROSITE" id="PS50928">
    <property type="entry name" value="ABC_TM1"/>
    <property type="match status" value="1"/>
</dbReference>
<dbReference type="Gene3D" id="1.10.3720.10">
    <property type="entry name" value="MetI-like"/>
    <property type="match status" value="1"/>
</dbReference>
<accession>A0ABV6NXG1</accession>
<feature type="transmembrane region" description="Helical" evidence="7">
    <location>
        <begin position="162"/>
        <end position="183"/>
    </location>
</feature>
<dbReference type="Pfam" id="PF00528">
    <property type="entry name" value="BPD_transp_1"/>
    <property type="match status" value="1"/>
</dbReference>
<dbReference type="SUPFAM" id="SSF161098">
    <property type="entry name" value="MetI-like"/>
    <property type="match status" value="1"/>
</dbReference>
<dbReference type="RefSeq" id="WP_377339280.1">
    <property type="nucleotide sequence ID" value="NZ_JBHLUE010000011.1"/>
</dbReference>
<keyword evidence="2 7" id="KW-0813">Transport</keyword>
<evidence type="ECO:0000259" key="9">
    <source>
        <dbReference type="PROSITE" id="PS50928"/>
    </source>
</evidence>
<dbReference type="CDD" id="cd06261">
    <property type="entry name" value="TM_PBP2"/>
    <property type="match status" value="1"/>
</dbReference>
<evidence type="ECO:0000256" key="1">
    <source>
        <dbReference type="ARBA" id="ARBA00004651"/>
    </source>
</evidence>
<evidence type="ECO:0000256" key="3">
    <source>
        <dbReference type="ARBA" id="ARBA00022475"/>
    </source>
</evidence>
<dbReference type="Proteomes" id="UP001589894">
    <property type="component" value="Unassembled WGS sequence"/>
</dbReference>
<feature type="transmembrane region" description="Helical" evidence="7">
    <location>
        <begin position="35"/>
        <end position="54"/>
    </location>
</feature>
<reference evidence="10 11" key="1">
    <citation type="submission" date="2024-09" db="EMBL/GenBank/DDBJ databases">
        <authorList>
            <person name="Sun Q."/>
            <person name="Mori K."/>
        </authorList>
    </citation>
    <scope>NUCLEOTIDE SEQUENCE [LARGE SCALE GENOMIC DNA]</scope>
    <source>
        <strain evidence="10 11">TBRC 2205</strain>
    </source>
</reference>
<evidence type="ECO:0000313" key="11">
    <source>
        <dbReference type="Proteomes" id="UP001589894"/>
    </source>
</evidence>
<feature type="transmembrane region" description="Helical" evidence="7">
    <location>
        <begin position="266"/>
        <end position="287"/>
    </location>
</feature>
<evidence type="ECO:0000256" key="6">
    <source>
        <dbReference type="ARBA" id="ARBA00023136"/>
    </source>
</evidence>
<evidence type="ECO:0000256" key="5">
    <source>
        <dbReference type="ARBA" id="ARBA00022989"/>
    </source>
</evidence>
<proteinExistence type="inferred from homology"/>
<comment type="caution">
    <text evidence="10">The sequence shown here is derived from an EMBL/GenBank/DDBJ whole genome shotgun (WGS) entry which is preliminary data.</text>
</comment>
<keyword evidence="4 7" id="KW-0812">Transmembrane</keyword>
<dbReference type="EMBL" id="JBHLUE010000011">
    <property type="protein sequence ID" value="MFC0565465.1"/>
    <property type="molecule type" value="Genomic_DNA"/>
</dbReference>
<dbReference type="PANTHER" id="PTHR43744">
    <property type="entry name" value="ABC TRANSPORTER PERMEASE PROTEIN MG189-RELATED-RELATED"/>
    <property type="match status" value="1"/>
</dbReference>
<evidence type="ECO:0000256" key="8">
    <source>
        <dbReference type="SAM" id="MobiDB-lite"/>
    </source>
</evidence>
<evidence type="ECO:0000256" key="2">
    <source>
        <dbReference type="ARBA" id="ARBA00022448"/>
    </source>
</evidence>
<dbReference type="InterPro" id="IPR000515">
    <property type="entry name" value="MetI-like"/>
</dbReference>
<feature type="transmembrane region" description="Helical" evidence="7">
    <location>
        <begin position="204"/>
        <end position="226"/>
    </location>
</feature>
<sequence>MVSIADKPARATATEPAGQRTGAGRRPGLGGVLRFAALLLGALAFLFPFYYMLIGSLQSKADSTLGGAVPRPGNLTTHNYSQINAAIHLGRSLVNSGIFTGGVLAGTVVFGVLAGYALALLEFRGRGAVFGLVLLVQVIPFQLLTVPLYVLIVRDYGLADTYLGMILPFAINSTAVFVFRQYFRQLPRELFEAARIDGAGELAVLWRVALPLVRPALVTAVLMTFIGPWNEFLWPFLVTKQADMQPLAVSLSNYMTTVAARADNPFGSILAGACVLASPAVVLFVLFQRYFVNTDIGSGVKG</sequence>
<dbReference type="InterPro" id="IPR035906">
    <property type="entry name" value="MetI-like_sf"/>
</dbReference>
<evidence type="ECO:0000256" key="7">
    <source>
        <dbReference type="RuleBase" id="RU363032"/>
    </source>
</evidence>
<gene>
    <name evidence="10" type="ORF">ACFFHU_15135</name>
</gene>
<feature type="domain" description="ABC transmembrane type-1" evidence="9">
    <location>
        <begin position="93"/>
        <end position="287"/>
    </location>
</feature>
<name>A0ABV6NXG1_9ACTN</name>